<evidence type="ECO:0000313" key="1">
    <source>
        <dbReference type="EMBL" id="GER86169.1"/>
    </source>
</evidence>
<dbReference type="RefSeq" id="WP_151754341.1">
    <property type="nucleotide sequence ID" value="NZ_BKZW01000001.1"/>
</dbReference>
<evidence type="ECO:0000313" key="2">
    <source>
        <dbReference type="Proteomes" id="UP000326912"/>
    </source>
</evidence>
<protein>
    <submittedName>
        <fullName evidence="1">Uncharacterized protein</fullName>
    </submittedName>
</protein>
<gene>
    <name evidence="1" type="ORF">KDW_03310</name>
</gene>
<comment type="caution">
    <text evidence="1">The sequence shown here is derived from an EMBL/GenBank/DDBJ whole genome shotgun (WGS) entry which is preliminary data.</text>
</comment>
<accession>A0A5J4KIX4</accession>
<dbReference type="AlphaFoldDB" id="A0A5J4KIX4"/>
<name>A0A5J4KIX4_9CHLR</name>
<proteinExistence type="predicted"/>
<reference evidence="1 2" key="1">
    <citation type="submission" date="2019-10" db="EMBL/GenBank/DDBJ databases">
        <title>Dictyobacter vulcani sp. nov., within the class Ktedonobacteria, isolated from soil of volcanic Mt. Zao.</title>
        <authorList>
            <person name="Zheng Y."/>
            <person name="Wang C.M."/>
            <person name="Sakai Y."/>
            <person name="Abe K."/>
            <person name="Yokota A."/>
            <person name="Yabe S."/>
        </authorList>
    </citation>
    <scope>NUCLEOTIDE SEQUENCE [LARGE SCALE GENOMIC DNA]</scope>
    <source>
        <strain evidence="1 2">W12</strain>
    </source>
</reference>
<organism evidence="1 2">
    <name type="scientific">Dictyobacter vulcani</name>
    <dbReference type="NCBI Taxonomy" id="2607529"/>
    <lineage>
        <taxon>Bacteria</taxon>
        <taxon>Bacillati</taxon>
        <taxon>Chloroflexota</taxon>
        <taxon>Ktedonobacteria</taxon>
        <taxon>Ktedonobacterales</taxon>
        <taxon>Dictyobacteraceae</taxon>
        <taxon>Dictyobacter</taxon>
    </lineage>
</organism>
<keyword evidence="2" id="KW-1185">Reference proteome</keyword>
<dbReference type="Proteomes" id="UP000326912">
    <property type="component" value="Unassembled WGS sequence"/>
</dbReference>
<sequence>MTTGIERPELVEQKLTAFEQLQPEFERSFLFIEAIHGQERLEHLTVDDVVQYLHALWVGECKTSLLSIARSVKEYDGLQCLQLLQDWQEHGDLAGVVSFLYRKLNLLPIADITRQIQEAQQAGTSEKQLQRLLHGRQVLLNRGMNFLQMLDALSSLTPDELSRQVQSACQRYGHQPEQIQQQRAAMQSPLYTFVPHQILAERNMLVMNNLIRRIMVLPTDQPSKPVDHVSGRVEPAAPFAESLISPYMDMTSRAYNNIGQVARKEE</sequence>
<dbReference type="EMBL" id="BKZW01000001">
    <property type="protein sequence ID" value="GER86169.1"/>
    <property type="molecule type" value="Genomic_DNA"/>
</dbReference>